<evidence type="ECO:0000313" key="1">
    <source>
        <dbReference type="EMBL" id="EXB63271.1"/>
    </source>
</evidence>
<protein>
    <submittedName>
        <fullName evidence="1">Uncharacterized protein</fullName>
    </submittedName>
</protein>
<evidence type="ECO:0000313" key="2">
    <source>
        <dbReference type="Proteomes" id="UP000030645"/>
    </source>
</evidence>
<proteinExistence type="predicted"/>
<keyword evidence="2" id="KW-1185">Reference proteome</keyword>
<organism evidence="1 2">
    <name type="scientific">Morus notabilis</name>
    <dbReference type="NCBI Taxonomy" id="981085"/>
    <lineage>
        <taxon>Eukaryota</taxon>
        <taxon>Viridiplantae</taxon>
        <taxon>Streptophyta</taxon>
        <taxon>Embryophyta</taxon>
        <taxon>Tracheophyta</taxon>
        <taxon>Spermatophyta</taxon>
        <taxon>Magnoliopsida</taxon>
        <taxon>eudicotyledons</taxon>
        <taxon>Gunneridae</taxon>
        <taxon>Pentapetalae</taxon>
        <taxon>rosids</taxon>
        <taxon>fabids</taxon>
        <taxon>Rosales</taxon>
        <taxon>Moraceae</taxon>
        <taxon>Moreae</taxon>
        <taxon>Morus</taxon>
    </lineage>
</organism>
<gene>
    <name evidence="1" type="ORF">L484_012461</name>
</gene>
<dbReference type="EMBL" id="KE344484">
    <property type="protein sequence ID" value="EXB63271.1"/>
    <property type="molecule type" value="Genomic_DNA"/>
</dbReference>
<dbReference type="Proteomes" id="UP000030645">
    <property type="component" value="Unassembled WGS sequence"/>
</dbReference>
<name>W9R0Z7_9ROSA</name>
<sequence length="57" mass="6614">MTHIEVDKLMFTVKIAAKEIDARYVPTEEQAANISTNLLHFLYFLRGKLTVDKSRFV</sequence>
<reference evidence="2" key="1">
    <citation type="submission" date="2013-01" db="EMBL/GenBank/DDBJ databases">
        <title>Draft Genome Sequence of a Mulberry Tree, Morus notabilis C.K. Schneid.</title>
        <authorList>
            <person name="He N."/>
            <person name="Zhao S."/>
        </authorList>
    </citation>
    <scope>NUCLEOTIDE SEQUENCE</scope>
</reference>
<accession>W9R0Z7</accession>
<dbReference type="AlphaFoldDB" id="W9R0Z7"/>